<comment type="function">
    <text evidence="5">Part of the endoplasmic reticulum membrane protein complex (EMC) that enables the energy-independent insertion into endoplasmic reticulum membranes of newly synthesized membrane proteins.</text>
</comment>
<comment type="subunit">
    <text evidence="5">Component of the ER membrane protein complex (EMC).</text>
</comment>
<feature type="region of interest" description="Disordered" evidence="6">
    <location>
        <begin position="443"/>
        <end position="552"/>
    </location>
</feature>
<keyword evidence="5" id="KW-0256">Endoplasmic reticulum</keyword>
<protein>
    <recommendedName>
        <fullName evidence="5">ER membrane protein complex subunit 2</fullName>
    </recommendedName>
</protein>
<feature type="compositionally biased region" description="Polar residues" evidence="6">
    <location>
        <begin position="391"/>
        <end position="402"/>
    </location>
</feature>
<feature type="compositionally biased region" description="Acidic residues" evidence="6">
    <location>
        <begin position="509"/>
        <end position="524"/>
    </location>
</feature>
<feature type="region of interest" description="Disordered" evidence="6">
    <location>
        <begin position="370"/>
        <end position="416"/>
    </location>
</feature>
<dbReference type="PANTHER" id="PTHR12760">
    <property type="entry name" value="TETRATRICOPEPTIDE REPEAT PROTEIN"/>
    <property type="match status" value="1"/>
</dbReference>
<evidence type="ECO:0000313" key="8">
    <source>
        <dbReference type="Proteomes" id="UP000050795"/>
    </source>
</evidence>
<dbReference type="InterPro" id="IPR055217">
    <property type="entry name" value="TPR_EMC2"/>
</dbReference>
<keyword evidence="3 4" id="KW-0802">TPR repeat</keyword>
<dbReference type="InterPro" id="IPR019734">
    <property type="entry name" value="TPR_rpt"/>
</dbReference>
<evidence type="ECO:0000256" key="5">
    <source>
        <dbReference type="RuleBase" id="RU367091"/>
    </source>
</evidence>
<keyword evidence="8" id="KW-1185">Reference proteome</keyword>
<dbReference type="Pfam" id="PF22890">
    <property type="entry name" value="TPR_EMC2"/>
    <property type="match status" value="1"/>
</dbReference>
<sequence>MWSGYSQIIISLCSRQNYQQQKRLKEPNLKLFDLEIFQEFILINTYQCHSSAHWSNFKYLRMSLEITSWFIEAKKLIYGYLTVLFSMVVGAYTEKHNPRQRISKQRALDELRIVRESGLRENEKVVDLWKMSLRDCINKLGYEKYTILEQVFIAALDVGDEDLACECLDHLLAKFRNSSRVNRLFGMYLESKGNFEDAQTIYAKLIKDDPTNTLARKRMITILKAQQRIPEAINELREYLKIFMSDFEAWNELADLYLSEGDYKHAAFCMEEMILSNPSNHLYCQRYAEIKYTEGGTENLELARAYYTQACLLCPNNLRSLYGLLLTCSALDHHLPKSIGMLPLTADNKNQNGPCTTNTYTSASSNIMDGNLNANHHSHHHNQSNHSRMNTNSQSLLKQQQQGTGGFSALSPNLSNTEKNRQLARWAAEQIRLIYMSANRNPDVLSSSTKCCVKSPKRALNQPSPKKPIQRTIVKPKSDNADKPSPDHVNMNYSTGGDNKNKETVDSDSASDDDDDDNNNEDVDVNASFDTPTDSDRSDRNDEDCDNNKKNK</sequence>
<dbReference type="WBParaSite" id="TREG1_125200.1">
    <property type="protein sequence ID" value="TREG1_125200.1"/>
    <property type="gene ID" value="TREG1_125200"/>
</dbReference>
<comment type="similarity">
    <text evidence="1 5">Belongs to the EMC2 family.</text>
</comment>
<dbReference type="Proteomes" id="UP000050795">
    <property type="component" value="Unassembled WGS sequence"/>
</dbReference>
<reference evidence="9" key="2">
    <citation type="submission" date="2023-11" db="UniProtKB">
        <authorList>
            <consortium name="WormBaseParasite"/>
        </authorList>
    </citation>
    <scope>IDENTIFICATION</scope>
</reference>
<evidence type="ECO:0000313" key="9">
    <source>
        <dbReference type="WBParaSite" id="TREG1_125200.1"/>
    </source>
</evidence>
<feature type="domain" description="EMC2 TPR-like" evidence="7">
    <location>
        <begin position="179"/>
        <end position="291"/>
    </location>
</feature>
<comment type="subcellular location">
    <subcellularLocation>
        <location evidence="5">Endoplasmic reticulum membrane</location>
        <topology evidence="5">Peripheral membrane protein</topology>
        <orientation evidence="5">Cytoplasmic side</orientation>
    </subcellularLocation>
</comment>
<dbReference type="GO" id="GO:0072546">
    <property type="term" value="C:EMC complex"/>
    <property type="evidence" value="ECO:0007669"/>
    <property type="project" value="UniProtKB-UniRule"/>
</dbReference>
<reference evidence="8" key="1">
    <citation type="submission" date="2022-06" db="EMBL/GenBank/DDBJ databases">
        <authorList>
            <person name="Berger JAMES D."/>
            <person name="Berger JAMES D."/>
        </authorList>
    </citation>
    <scope>NUCLEOTIDE SEQUENCE [LARGE SCALE GENOMIC DNA]</scope>
</reference>
<feature type="repeat" description="TPR" evidence="4">
    <location>
        <begin position="247"/>
        <end position="280"/>
    </location>
</feature>
<dbReference type="PROSITE" id="PS50005">
    <property type="entry name" value="TPR"/>
    <property type="match status" value="2"/>
</dbReference>
<dbReference type="Gene3D" id="1.25.40.10">
    <property type="entry name" value="Tetratricopeptide repeat domain"/>
    <property type="match status" value="1"/>
</dbReference>
<name>A0AA85J2B7_TRIRE</name>
<evidence type="ECO:0000259" key="7">
    <source>
        <dbReference type="Pfam" id="PF22890"/>
    </source>
</evidence>
<evidence type="ECO:0000256" key="1">
    <source>
        <dbReference type="ARBA" id="ARBA00010361"/>
    </source>
</evidence>
<dbReference type="InterPro" id="IPR039856">
    <property type="entry name" value="EMC2-like"/>
</dbReference>
<keyword evidence="5" id="KW-0472">Membrane</keyword>
<feature type="compositionally biased region" description="Basic and acidic residues" evidence="6">
    <location>
        <begin position="476"/>
        <end position="486"/>
    </location>
</feature>
<accession>A0AA85J2B7</accession>
<organism evidence="8 9">
    <name type="scientific">Trichobilharzia regenti</name>
    <name type="common">Nasal bird schistosome</name>
    <dbReference type="NCBI Taxonomy" id="157069"/>
    <lineage>
        <taxon>Eukaryota</taxon>
        <taxon>Metazoa</taxon>
        <taxon>Spiralia</taxon>
        <taxon>Lophotrochozoa</taxon>
        <taxon>Platyhelminthes</taxon>
        <taxon>Trematoda</taxon>
        <taxon>Digenea</taxon>
        <taxon>Strigeidida</taxon>
        <taxon>Schistosomatoidea</taxon>
        <taxon>Schistosomatidae</taxon>
        <taxon>Trichobilharzia</taxon>
    </lineage>
</organism>
<keyword evidence="2" id="KW-0677">Repeat</keyword>
<evidence type="ECO:0000256" key="6">
    <source>
        <dbReference type="SAM" id="MobiDB-lite"/>
    </source>
</evidence>
<feature type="repeat" description="TPR" evidence="4">
    <location>
        <begin position="179"/>
        <end position="212"/>
    </location>
</feature>
<feature type="compositionally biased region" description="Basic and acidic residues" evidence="6">
    <location>
        <begin position="534"/>
        <end position="552"/>
    </location>
</feature>
<proteinExistence type="inferred from homology"/>
<evidence type="ECO:0000256" key="2">
    <source>
        <dbReference type="ARBA" id="ARBA00022737"/>
    </source>
</evidence>
<evidence type="ECO:0000256" key="3">
    <source>
        <dbReference type="ARBA" id="ARBA00022803"/>
    </source>
</evidence>
<dbReference type="AlphaFoldDB" id="A0AA85J2B7"/>
<dbReference type="InterPro" id="IPR011990">
    <property type="entry name" value="TPR-like_helical_dom_sf"/>
</dbReference>
<dbReference type="SUPFAM" id="SSF48452">
    <property type="entry name" value="TPR-like"/>
    <property type="match status" value="1"/>
</dbReference>
<evidence type="ECO:0000256" key="4">
    <source>
        <dbReference type="PROSITE-ProRule" id="PRU00339"/>
    </source>
</evidence>